<dbReference type="Proteomes" id="UP000244180">
    <property type="component" value="Unassembled WGS sequence"/>
</dbReference>
<organism evidence="2 3">
    <name type="scientific">Hydrogenibacillus schlegelii</name>
    <name type="common">Bacillus schlegelii</name>
    <dbReference type="NCBI Taxonomy" id="1484"/>
    <lineage>
        <taxon>Bacteria</taxon>
        <taxon>Bacillati</taxon>
        <taxon>Bacillota</taxon>
        <taxon>Bacilli</taxon>
        <taxon>Bacillales</taxon>
        <taxon>Bacillales Family X. Incertae Sedis</taxon>
        <taxon>Hydrogenibacillus</taxon>
    </lineage>
</organism>
<evidence type="ECO:0000313" key="2">
    <source>
        <dbReference type="EMBL" id="PTQ52389.1"/>
    </source>
</evidence>
<dbReference type="Gene3D" id="3.30.1310.20">
    <property type="entry name" value="PRTase-like"/>
    <property type="match status" value="1"/>
</dbReference>
<sequence>MSKNPGSKRSGEKMMMPPFRFVDRADAGRRLADAVRRAVPDLKQRRALLLGIPRGGVAVAAAMAERLALPLDVLVVRKIGAPGQPELAVGAVGPDGKAVYQPAVLEALGLRPDDLRAEEARAREEVHRRLAAYGAGPPDTTDLAIVVDDGIATGATVLAALAWLKAARPELRLLVAAPVAPPEARKRLASLADRIVLLAEPEPFYAVGQFYRHFPQLEDDAVLTLLDRHRRR</sequence>
<evidence type="ECO:0000259" key="1">
    <source>
        <dbReference type="Pfam" id="PF00156"/>
    </source>
</evidence>
<dbReference type="SUPFAM" id="SSF53271">
    <property type="entry name" value="PRTase-like"/>
    <property type="match status" value="1"/>
</dbReference>
<evidence type="ECO:0000313" key="3">
    <source>
        <dbReference type="Proteomes" id="UP000244180"/>
    </source>
</evidence>
<dbReference type="GO" id="GO:0008168">
    <property type="term" value="F:methyltransferase activity"/>
    <property type="evidence" value="ECO:0007669"/>
    <property type="project" value="UniProtKB-KW"/>
</dbReference>
<proteinExistence type="predicted"/>
<dbReference type="AlphaFoldDB" id="A0A2T5G892"/>
<dbReference type="InterPro" id="IPR000836">
    <property type="entry name" value="PRTase_dom"/>
</dbReference>
<name>A0A2T5G892_HYDSH</name>
<dbReference type="InterPro" id="IPR029057">
    <property type="entry name" value="PRTase-like"/>
</dbReference>
<accession>A0A2T5G892</accession>
<comment type="caution">
    <text evidence="2">The sequence shown here is derived from an EMBL/GenBank/DDBJ whole genome shotgun (WGS) entry which is preliminary data.</text>
</comment>
<protein>
    <submittedName>
        <fullName evidence="2">Protein-L-isoaspartate O-methyltransferase</fullName>
    </submittedName>
</protein>
<dbReference type="EMBL" id="PEBV01000024">
    <property type="protein sequence ID" value="PTQ52389.1"/>
    <property type="molecule type" value="Genomic_DNA"/>
</dbReference>
<dbReference type="Pfam" id="PF00156">
    <property type="entry name" value="Pribosyltran"/>
    <property type="match status" value="1"/>
</dbReference>
<feature type="domain" description="Phosphoribosyltransferase" evidence="1">
    <location>
        <begin position="27"/>
        <end position="192"/>
    </location>
</feature>
<reference evidence="2 3" key="1">
    <citation type="submission" date="2017-08" db="EMBL/GenBank/DDBJ databases">
        <title>Burning lignite coal seam in the remote Altai Mountains harbors a hydrogen-driven thermophilic microbial community.</title>
        <authorList>
            <person name="Kadnikov V.V."/>
            <person name="Mardanov A.V."/>
            <person name="Ivasenko D."/>
            <person name="Beletsky A.V."/>
            <person name="Karnachuk O.V."/>
            <person name="Ravin N.V."/>
        </authorList>
    </citation>
    <scope>NUCLEOTIDE SEQUENCE [LARGE SCALE GENOMIC DNA]</scope>
    <source>
        <strain evidence="2">AL33</strain>
    </source>
</reference>
<keyword evidence="2" id="KW-0489">Methyltransferase</keyword>
<dbReference type="Gene3D" id="3.40.50.2020">
    <property type="match status" value="1"/>
</dbReference>
<gene>
    <name evidence="2" type="ORF">HSCHL_0225</name>
</gene>
<dbReference type="GO" id="GO:0032259">
    <property type="term" value="P:methylation"/>
    <property type="evidence" value="ECO:0007669"/>
    <property type="project" value="UniProtKB-KW"/>
</dbReference>
<keyword evidence="2" id="KW-0808">Transferase</keyword>